<evidence type="ECO:0000256" key="2">
    <source>
        <dbReference type="ARBA" id="ARBA00004141"/>
    </source>
</evidence>
<dbReference type="SUPFAM" id="SSF144091">
    <property type="entry name" value="Rhomboid-like"/>
    <property type="match status" value="1"/>
</dbReference>
<keyword evidence="5 10" id="KW-0812">Transmembrane</keyword>
<evidence type="ECO:0000313" key="12">
    <source>
        <dbReference type="EMBL" id="KAB7499067.1"/>
    </source>
</evidence>
<keyword evidence="7 10" id="KW-1133">Transmembrane helix</keyword>
<dbReference type="Gene3D" id="1.20.1540.10">
    <property type="entry name" value="Rhomboid-like"/>
    <property type="match status" value="1"/>
</dbReference>
<feature type="transmembrane region" description="Helical" evidence="10">
    <location>
        <begin position="28"/>
        <end position="53"/>
    </location>
</feature>
<dbReference type="Proteomes" id="UP000326759">
    <property type="component" value="Unassembled WGS sequence"/>
</dbReference>
<dbReference type="InterPro" id="IPR035952">
    <property type="entry name" value="Rhomboid-like_sf"/>
</dbReference>
<feature type="domain" description="Peptidase S54 rhomboid" evidence="11">
    <location>
        <begin position="143"/>
        <end position="258"/>
    </location>
</feature>
<sequence length="262" mass="29859">MKRPSREDGGMNLAPKIKKSQETQEHRVLPTFLKCFTFTSGFCCTVFIGSSIWNYENVKKSFQNQELSEWIKSRWNKLDGFEHKEGDFRKFMNKYWNELADGGKIFWGICAANVFVFLCWRYPPLQSTMMNYFCSSPVARAVCWPMFLSTFSHYAPLHLIMNMYVLNSFSSITSSTLGSEQFLAFYLAGGVVSSFMSNTFKLLTRTVGPSLGASGAIMAMLGYFCTKYPDAKLGIVFIPNMPFSADTALKAVMLLDLIWYHI</sequence>
<comment type="subcellular location">
    <subcellularLocation>
        <location evidence="2">Membrane</location>
        <topology evidence="2">Multi-pass membrane protein</topology>
    </subcellularLocation>
</comment>
<feature type="transmembrane region" description="Helical" evidence="10">
    <location>
        <begin position="181"/>
        <end position="200"/>
    </location>
</feature>
<comment type="similarity">
    <text evidence="3">Belongs to the peptidase S54 family.</text>
</comment>
<evidence type="ECO:0000256" key="4">
    <source>
        <dbReference type="ARBA" id="ARBA00013039"/>
    </source>
</evidence>
<evidence type="ECO:0000259" key="11">
    <source>
        <dbReference type="Pfam" id="PF01694"/>
    </source>
</evidence>
<reference evidence="12 13" key="1">
    <citation type="journal article" date="2019" name="PLoS Biol.">
        <title>Sex chromosomes control vertical transmission of feminizing Wolbachia symbionts in an isopod.</title>
        <authorList>
            <person name="Becking T."/>
            <person name="Chebbi M.A."/>
            <person name="Giraud I."/>
            <person name="Moumen B."/>
            <person name="Laverre T."/>
            <person name="Caubet Y."/>
            <person name="Peccoud J."/>
            <person name="Gilbert C."/>
            <person name="Cordaux R."/>
        </authorList>
    </citation>
    <scope>NUCLEOTIDE SEQUENCE [LARGE SCALE GENOMIC DNA]</scope>
    <source>
        <strain evidence="12">ANa2</strain>
        <tissue evidence="12">Whole body excluding digestive tract and cuticle</tissue>
    </source>
</reference>
<accession>A0A5N5SYN8</accession>
<dbReference type="PANTHER" id="PTHR43731:SF14">
    <property type="entry name" value="PRESENILIN-ASSOCIATED RHOMBOID-LIKE PROTEIN, MITOCHONDRIAL"/>
    <property type="match status" value="1"/>
</dbReference>
<proteinExistence type="inferred from homology"/>
<organism evidence="12 13">
    <name type="scientific">Armadillidium nasatum</name>
    <dbReference type="NCBI Taxonomy" id="96803"/>
    <lineage>
        <taxon>Eukaryota</taxon>
        <taxon>Metazoa</taxon>
        <taxon>Ecdysozoa</taxon>
        <taxon>Arthropoda</taxon>
        <taxon>Crustacea</taxon>
        <taxon>Multicrustacea</taxon>
        <taxon>Malacostraca</taxon>
        <taxon>Eumalacostraca</taxon>
        <taxon>Peracarida</taxon>
        <taxon>Isopoda</taxon>
        <taxon>Oniscidea</taxon>
        <taxon>Crinocheta</taxon>
        <taxon>Armadillidiidae</taxon>
        <taxon>Armadillidium</taxon>
    </lineage>
</organism>
<evidence type="ECO:0000256" key="3">
    <source>
        <dbReference type="ARBA" id="ARBA00009045"/>
    </source>
</evidence>
<comment type="catalytic activity">
    <reaction evidence="1">
        <text>Cleaves type-1 transmembrane domains using a catalytic dyad composed of serine and histidine that are contributed by different transmembrane domains.</text>
        <dbReference type="EC" id="3.4.21.105"/>
    </reaction>
</comment>
<evidence type="ECO:0000256" key="5">
    <source>
        <dbReference type="ARBA" id="ARBA00022692"/>
    </source>
</evidence>
<evidence type="ECO:0000256" key="1">
    <source>
        <dbReference type="ARBA" id="ARBA00000156"/>
    </source>
</evidence>
<feature type="transmembrane region" description="Helical" evidence="10">
    <location>
        <begin position="142"/>
        <end position="161"/>
    </location>
</feature>
<dbReference type="GO" id="GO:0004252">
    <property type="term" value="F:serine-type endopeptidase activity"/>
    <property type="evidence" value="ECO:0007669"/>
    <property type="project" value="InterPro"/>
</dbReference>
<dbReference type="GO" id="GO:0016020">
    <property type="term" value="C:membrane"/>
    <property type="evidence" value="ECO:0007669"/>
    <property type="project" value="UniProtKB-SubCell"/>
</dbReference>
<gene>
    <name evidence="12" type="primary">PARL</name>
    <name evidence="12" type="ORF">Anas_03992</name>
</gene>
<evidence type="ECO:0000256" key="8">
    <source>
        <dbReference type="ARBA" id="ARBA00023136"/>
    </source>
</evidence>
<dbReference type="EC" id="3.4.21.105" evidence="4"/>
<feature type="region of interest" description="Disordered" evidence="9">
    <location>
        <begin position="1"/>
        <end position="21"/>
    </location>
</feature>
<feature type="transmembrane region" description="Helical" evidence="10">
    <location>
        <begin position="105"/>
        <end position="122"/>
    </location>
</feature>
<dbReference type="GO" id="GO:0006465">
    <property type="term" value="P:signal peptide processing"/>
    <property type="evidence" value="ECO:0007669"/>
    <property type="project" value="TreeGrafter"/>
</dbReference>
<dbReference type="InterPro" id="IPR022764">
    <property type="entry name" value="Peptidase_S54_rhomboid_dom"/>
</dbReference>
<dbReference type="PANTHER" id="PTHR43731">
    <property type="entry name" value="RHOMBOID PROTEASE"/>
    <property type="match status" value="1"/>
</dbReference>
<keyword evidence="8 10" id="KW-0472">Membrane</keyword>
<dbReference type="OrthoDB" id="10260614at2759"/>
<dbReference type="Pfam" id="PF01694">
    <property type="entry name" value="Rhomboid"/>
    <property type="match status" value="1"/>
</dbReference>
<evidence type="ECO:0000256" key="6">
    <source>
        <dbReference type="ARBA" id="ARBA00022801"/>
    </source>
</evidence>
<name>A0A5N5SYN8_9CRUS</name>
<evidence type="ECO:0000313" key="13">
    <source>
        <dbReference type="Proteomes" id="UP000326759"/>
    </source>
</evidence>
<dbReference type="EMBL" id="SEYY01018710">
    <property type="protein sequence ID" value="KAB7499067.1"/>
    <property type="molecule type" value="Genomic_DNA"/>
</dbReference>
<keyword evidence="13" id="KW-1185">Reference proteome</keyword>
<protein>
    <recommendedName>
        <fullName evidence="4">rhomboid protease</fullName>
        <ecNumber evidence="4">3.4.21.105</ecNumber>
    </recommendedName>
</protein>
<keyword evidence="6" id="KW-0378">Hydrolase</keyword>
<evidence type="ECO:0000256" key="10">
    <source>
        <dbReference type="SAM" id="Phobius"/>
    </source>
</evidence>
<comment type="caution">
    <text evidence="12">The sequence shown here is derived from an EMBL/GenBank/DDBJ whole genome shotgun (WGS) entry which is preliminary data.</text>
</comment>
<dbReference type="AlphaFoldDB" id="A0A5N5SYN8"/>
<evidence type="ECO:0000256" key="7">
    <source>
        <dbReference type="ARBA" id="ARBA00022989"/>
    </source>
</evidence>
<dbReference type="InterPro" id="IPR050925">
    <property type="entry name" value="Rhomboid_protease_S54"/>
</dbReference>
<evidence type="ECO:0000256" key="9">
    <source>
        <dbReference type="SAM" id="MobiDB-lite"/>
    </source>
</evidence>